<evidence type="ECO:0000313" key="2">
    <source>
        <dbReference type="EMBL" id="KAA2238756.1"/>
    </source>
</evidence>
<dbReference type="RefSeq" id="WP_149839935.1">
    <property type="nucleotide sequence ID" value="NZ_VUOC01000004.1"/>
</dbReference>
<reference evidence="2 3" key="2">
    <citation type="submission" date="2019-09" db="EMBL/GenBank/DDBJ databases">
        <authorList>
            <person name="Jin C."/>
        </authorList>
    </citation>
    <scope>NUCLEOTIDE SEQUENCE [LARGE SCALE GENOMIC DNA]</scope>
    <source>
        <strain evidence="2 3">BN140078</strain>
    </source>
</reference>
<reference evidence="2 3" key="1">
    <citation type="submission" date="2019-09" db="EMBL/GenBank/DDBJ databases">
        <title>Chitinophaga ginsengihumi sp. nov., isolated from soil of ginseng rhizosphere.</title>
        <authorList>
            <person name="Lee J."/>
        </authorList>
    </citation>
    <scope>NUCLEOTIDE SEQUENCE [LARGE SCALE GENOMIC DNA]</scope>
    <source>
        <strain evidence="2 3">BN140078</strain>
    </source>
</reference>
<proteinExistence type="predicted"/>
<feature type="chain" id="PRO_5023053492" evidence="1">
    <location>
        <begin position="21"/>
        <end position="333"/>
    </location>
</feature>
<evidence type="ECO:0000313" key="3">
    <source>
        <dbReference type="Proteomes" id="UP000324611"/>
    </source>
</evidence>
<feature type="signal peptide" evidence="1">
    <location>
        <begin position="1"/>
        <end position="20"/>
    </location>
</feature>
<sequence length="333" mass="36109">MMKAVFGFSTLLFAGLAAQAQVGTYQTINLPNTYVNTITTRLFTSNYRSGLVNESNGSINFGLTGAKANSFRYRWLAHDNGAIDYSLDTDLLMFLDGLGNLSVKGGLSTTGNVGIGGSATGDKVTVDMGATRGVFNITSDGDGMAYTDFKLSVKTVTNIATGKPQLWEASLRKDGYFSADLTGPTLEFYSLNKGGGYYAPLLLKSNGDIILAGARNAVNGNVGIGTTDTRGYKLAVNGDAIFTKIIVKTFTTWPDYVFEGNYALPSLAEVEQFIKTNKHLPDMPPAAEIKENGMDVEEMNRKLLQKVEELTLYMIRQQKEIAELKQQVSTLTK</sequence>
<dbReference type="EMBL" id="VUOC01000004">
    <property type="protein sequence ID" value="KAA2238756.1"/>
    <property type="molecule type" value="Genomic_DNA"/>
</dbReference>
<evidence type="ECO:0000256" key="1">
    <source>
        <dbReference type="SAM" id="SignalP"/>
    </source>
</evidence>
<keyword evidence="1" id="KW-0732">Signal</keyword>
<keyword evidence="3" id="KW-1185">Reference proteome</keyword>
<gene>
    <name evidence="2" type="ORF">F0L74_21310</name>
</gene>
<organism evidence="2 3">
    <name type="scientific">Chitinophaga agrisoli</name>
    <dbReference type="NCBI Taxonomy" id="2607653"/>
    <lineage>
        <taxon>Bacteria</taxon>
        <taxon>Pseudomonadati</taxon>
        <taxon>Bacteroidota</taxon>
        <taxon>Chitinophagia</taxon>
        <taxon>Chitinophagales</taxon>
        <taxon>Chitinophagaceae</taxon>
        <taxon>Chitinophaga</taxon>
    </lineage>
</organism>
<dbReference type="AlphaFoldDB" id="A0A5B2VJN3"/>
<protein>
    <submittedName>
        <fullName evidence="2">Uncharacterized protein</fullName>
    </submittedName>
</protein>
<dbReference type="Proteomes" id="UP000324611">
    <property type="component" value="Unassembled WGS sequence"/>
</dbReference>
<name>A0A5B2VJN3_9BACT</name>
<comment type="caution">
    <text evidence="2">The sequence shown here is derived from an EMBL/GenBank/DDBJ whole genome shotgun (WGS) entry which is preliminary data.</text>
</comment>
<accession>A0A5B2VJN3</accession>